<dbReference type="STRING" id="235985.SAMN05414137_11054"/>
<dbReference type="Proteomes" id="UP000183015">
    <property type="component" value="Unassembled WGS sequence"/>
</dbReference>
<dbReference type="AlphaFoldDB" id="A0A1H7RDE7"/>
<feature type="region of interest" description="Disordered" evidence="1">
    <location>
        <begin position="614"/>
        <end position="657"/>
    </location>
</feature>
<dbReference type="InterPro" id="IPR011990">
    <property type="entry name" value="TPR-like_helical_dom_sf"/>
</dbReference>
<evidence type="ECO:0008006" key="4">
    <source>
        <dbReference type="Google" id="ProtNLM"/>
    </source>
</evidence>
<dbReference type="EMBL" id="FOAZ01000010">
    <property type="protein sequence ID" value="SEL57944.1"/>
    <property type="molecule type" value="Genomic_DNA"/>
</dbReference>
<evidence type="ECO:0000256" key="1">
    <source>
        <dbReference type="SAM" id="MobiDB-lite"/>
    </source>
</evidence>
<name>A0A1H7RDE7_STRJI</name>
<dbReference type="OrthoDB" id="4291074at2"/>
<keyword evidence="3" id="KW-1185">Reference proteome</keyword>
<dbReference type="SUPFAM" id="SSF48452">
    <property type="entry name" value="TPR-like"/>
    <property type="match status" value="1"/>
</dbReference>
<reference evidence="3" key="1">
    <citation type="submission" date="2016-10" db="EMBL/GenBank/DDBJ databases">
        <authorList>
            <person name="Varghese N."/>
        </authorList>
    </citation>
    <scope>NUCLEOTIDE SEQUENCE [LARGE SCALE GENOMIC DNA]</scope>
    <source>
        <strain evidence="3">DSM 45096 / BCRC 16803 / CGMCC 4.1857 / CIP 109030 / JCM 12277 / KCTC 19219 / NBRC 100920 / 33214</strain>
    </source>
</reference>
<organism evidence="2 3">
    <name type="scientific">Streptacidiphilus jiangxiensis</name>
    <dbReference type="NCBI Taxonomy" id="235985"/>
    <lineage>
        <taxon>Bacteria</taxon>
        <taxon>Bacillati</taxon>
        <taxon>Actinomycetota</taxon>
        <taxon>Actinomycetes</taxon>
        <taxon>Kitasatosporales</taxon>
        <taxon>Streptomycetaceae</taxon>
        <taxon>Streptacidiphilus</taxon>
    </lineage>
</organism>
<dbReference type="RefSeq" id="WP_042450218.1">
    <property type="nucleotide sequence ID" value="NZ_BBPN01000018.1"/>
</dbReference>
<sequence length="773" mass="82882">MAAAGRQESGERPTLLLSRAARALVAGRYAQAVGLLRVLETRAEGVPPEFRPAYAAARGHLAARAGDWEQSVTWYREALEADTAALLLPIPPTGVSCRVGGCAGRVRLRCGQCHRPCCAEHGVIRRDGLVGADGPGRCDDCLWTGLGNLARAAVVLGGSAAAEQVIDRWARLADCEEARLLSDVLRGLVVDPDELPEEGLGVFRAMLLRRIAAEVEHGDAQAWADDDLVRRRPQRPSPATRVFALVDGVDGFADVLAEMRLRAARAAADAGRPFVAASLWEAAWAVTPDDAVLAHAVGLASLARAPHERNTHLARESAGKAVGCLCAALAGDAYWDALARVTGRTLTATERDQARSAFAEEILTRLRALDALIRPPAYQRLELAWEVEQSAVRRLTALAAGTETAGRREPGHALLGGPEFLDAMLDLLHPGPLPGGWHEAAPRLLVRWSTPNVDRVRARLHRSAEFQAVVELYDRYGPHVHLLRERRFNDAVESVESHAVASPVALAAGDHRQELHRLLAAALVGRAGQRLEARDWQGAFEDFEQAAACGARLAKHRTGVEQAARQWGLLRHRADRSSWKSYVSVLQRAARLLPDSPELVADLAAALARVPSGAVLPTPVPPPVPGDPDWRPRTAPAADGDAEEDPEAGPPAEPASPYRVLGVDLGADGSAVQAAYVRGLKAAGRDPERKRRLSAARSVLANAERRCLADLFEPLAGHAALTGPGERGLVLRARELVDQHVGALHALVPGLAELLPQAPTSTPTSRVEEPEHR</sequence>
<evidence type="ECO:0000313" key="2">
    <source>
        <dbReference type="EMBL" id="SEL57944.1"/>
    </source>
</evidence>
<evidence type="ECO:0000313" key="3">
    <source>
        <dbReference type="Proteomes" id="UP000183015"/>
    </source>
</evidence>
<gene>
    <name evidence="2" type="ORF">SAMN05414137_11054</name>
</gene>
<dbReference type="eggNOG" id="COG0457">
    <property type="taxonomic scope" value="Bacteria"/>
</dbReference>
<proteinExistence type="predicted"/>
<protein>
    <recommendedName>
        <fullName evidence="4">Tetratricopeptide repeat-containing protein</fullName>
    </recommendedName>
</protein>
<accession>A0A1H7RDE7</accession>